<evidence type="ECO:0000256" key="9">
    <source>
        <dbReference type="ARBA" id="ARBA00022692"/>
    </source>
</evidence>
<keyword evidence="15 20" id="KW-0520">NAD</keyword>
<keyword evidence="11 20" id="KW-0521">NADP</keyword>
<keyword evidence="8 20" id="KW-0934">Plastid</keyword>
<feature type="transmembrane region" description="Helical" evidence="20">
    <location>
        <begin position="12"/>
        <end position="39"/>
    </location>
</feature>
<dbReference type="Gene3D" id="1.20.120.1200">
    <property type="entry name" value="NADH-ubiquinone/plastoquinone oxidoreductase chain 6, subunit NuoJ"/>
    <property type="match status" value="1"/>
</dbReference>
<evidence type="ECO:0000256" key="8">
    <source>
        <dbReference type="ARBA" id="ARBA00022640"/>
    </source>
</evidence>
<evidence type="ECO:0000256" key="11">
    <source>
        <dbReference type="ARBA" id="ARBA00022857"/>
    </source>
</evidence>
<dbReference type="GO" id="GO:0048038">
    <property type="term" value="F:quinone binding"/>
    <property type="evidence" value="ECO:0007669"/>
    <property type="project" value="UniProtKB-KW"/>
</dbReference>
<evidence type="ECO:0000313" key="21">
    <source>
        <dbReference type="EMBL" id="QXU76303.1"/>
    </source>
</evidence>
<dbReference type="PANTHER" id="PTHR48479:SF1">
    <property type="entry name" value="NAD(P)H-QUINONE OXIDOREDUCTASE SUBUNIT 6, CHLOROPLASTIC"/>
    <property type="match status" value="1"/>
</dbReference>
<protein>
    <recommendedName>
        <fullName evidence="5 20">NAD(P)H-quinone oxidoreductase subunit 6, chloroplastic</fullName>
        <ecNumber evidence="20">7.1.1.-</ecNumber>
    </recommendedName>
</protein>
<dbReference type="AlphaFoldDB" id="A0A8F7CJU7"/>
<dbReference type="FunFam" id="1.20.120.1200:FF:000002">
    <property type="entry name" value="NAD(P)H-quinone oxidoreductase subunit 6, chloroplastic"/>
    <property type="match status" value="1"/>
</dbReference>
<comment type="catalytic activity">
    <reaction evidence="18 20">
        <text>a plastoquinone + NADPH + (n+1) H(+)(in) = a plastoquinol + NADP(+) + n H(+)(out)</text>
        <dbReference type="Rhea" id="RHEA:42612"/>
        <dbReference type="Rhea" id="RHEA-COMP:9561"/>
        <dbReference type="Rhea" id="RHEA-COMP:9562"/>
        <dbReference type="ChEBI" id="CHEBI:15378"/>
        <dbReference type="ChEBI" id="CHEBI:17757"/>
        <dbReference type="ChEBI" id="CHEBI:57783"/>
        <dbReference type="ChEBI" id="CHEBI:58349"/>
        <dbReference type="ChEBI" id="CHEBI:62192"/>
    </reaction>
</comment>
<keyword evidence="17 20" id="KW-0472">Membrane</keyword>
<evidence type="ECO:0000256" key="6">
    <source>
        <dbReference type="ARBA" id="ARBA00022448"/>
    </source>
</evidence>
<evidence type="ECO:0000256" key="19">
    <source>
        <dbReference type="ARBA" id="ARBA00048026"/>
    </source>
</evidence>
<evidence type="ECO:0000256" key="12">
    <source>
        <dbReference type="ARBA" id="ARBA00022957"/>
    </source>
</evidence>
<reference evidence="21" key="1">
    <citation type="submission" date="2019-12" db="EMBL/GenBank/DDBJ databases">
        <title>The complete chloroplast genome sequence of Dicranopteris pedata (Gleicheniaceae).</title>
        <authorList>
            <person name="Ma X."/>
        </authorList>
    </citation>
    <scope>NUCLEOTIDE SEQUENCE</scope>
</reference>
<evidence type="ECO:0000256" key="14">
    <source>
        <dbReference type="ARBA" id="ARBA00022989"/>
    </source>
</evidence>
<comment type="function">
    <text evidence="1 20">NDH shuttles electrons from NAD(P)H:plastoquinone, via FMN and iron-sulfur (Fe-S) centers, to quinones in the photosynthetic chain and possibly in a chloroplast respiratory chain. The immediate electron acceptor for the enzyme in this species is believed to be plastoquinone. Couples the redox reaction to proton translocation, and thus conserves the redox energy in a proton gradient.</text>
</comment>
<evidence type="ECO:0000256" key="15">
    <source>
        <dbReference type="ARBA" id="ARBA00023027"/>
    </source>
</evidence>
<evidence type="ECO:0000256" key="20">
    <source>
        <dbReference type="RuleBase" id="RU004431"/>
    </source>
</evidence>
<dbReference type="GO" id="GO:0008137">
    <property type="term" value="F:NADH dehydrogenase (ubiquinone) activity"/>
    <property type="evidence" value="ECO:0007669"/>
    <property type="project" value="UniProtKB-UniRule"/>
</dbReference>
<evidence type="ECO:0000256" key="4">
    <source>
        <dbReference type="ARBA" id="ARBA00011199"/>
    </source>
</evidence>
<keyword evidence="6" id="KW-0813">Transport</keyword>
<evidence type="ECO:0000256" key="3">
    <source>
        <dbReference type="ARBA" id="ARBA00005698"/>
    </source>
</evidence>
<proteinExistence type="inferred from homology"/>
<gene>
    <name evidence="21" type="primary">ndhG</name>
</gene>
<dbReference type="InterPro" id="IPR001457">
    <property type="entry name" value="NADH_UbQ/plastoQ_OxRdtase_su6"/>
</dbReference>
<dbReference type="InterPro" id="IPR042106">
    <property type="entry name" value="Nuo/plastoQ_OxRdtase_6_NuoJ"/>
</dbReference>
<evidence type="ECO:0000256" key="18">
    <source>
        <dbReference type="ARBA" id="ARBA00047726"/>
    </source>
</evidence>
<comment type="catalytic activity">
    <reaction evidence="19 20">
        <text>a plastoquinone + NADH + (n+1) H(+)(in) = a plastoquinol + NAD(+) + n H(+)(out)</text>
        <dbReference type="Rhea" id="RHEA:42608"/>
        <dbReference type="Rhea" id="RHEA-COMP:9561"/>
        <dbReference type="Rhea" id="RHEA-COMP:9562"/>
        <dbReference type="ChEBI" id="CHEBI:15378"/>
        <dbReference type="ChEBI" id="CHEBI:17757"/>
        <dbReference type="ChEBI" id="CHEBI:57540"/>
        <dbReference type="ChEBI" id="CHEBI:57945"/>
        <dbReference type="ChEBI" id="CHEBI:62192"/>
    </reaction>
</comment>
<keyword evidence="10 20" id="KW-0874">Quinone</keyword>
<dbReference type="EC" id="7.1.1.-" evidence="20"/>
<dbReference type="Pfam" id="PF00499">
    <property type="entry name" value="Oxidored_q3"/>
    <property type="match status" value="1"/>
</dbReference>
<comment type="subunit">
    <text evidence="4 20">NDH is composed of at least 16 different subunits, 5 of which are encoded in the nucleus.</text>
</comment>
<keyword evidence="7 20" id="KW-0150">Chloroplast</keyword>
<keyword evidence="16 20" id="KW-0793">Thylakoid</keyword>
<evidence type="ECO:0000256" key="7">
    <source>
        <dbReference type="ARBA" id="ARBA00022528"/>
    </source>
</evidence>
<dbReference type="EMBL" id="MN817664">
    <property type="protein sequence ID" value="QXU76303.1"/>
    <property type="molecule type" value="Genomic_DNA"/>
</dbReference>
<feature type="transmembrane region" description="Helical" evidence="20">
    <location>
        <begin position="59"/>
        <end position="80"/>
    </location>
</feature>
<dbReference type="InterPro" id="IPR050290">
    <property type="entry name" value="NAD(P)H-Q_Oxidoreduct_6"/>
</dbReference>
<dbReference type="PANTHER" id="PTHR48479">
    <property type="entry name" value="NAD(P)H-QUINONE OXIDOREDUCTASE SUBUNIT 6, CHLOROPLASTIC"/>
    <property type="match status" value="1"/>
</dbReference>
<keyword evidence="14 20" id="KW-1133">Transmembrane helix</keyword>
<geneLocation type="chloroplast" evidence="21"/>
<evidence type="ECO:0000256" key="13">
    <source>
        <dbReference type="ARBA" id="ARBA00022967"/>
    </source>
</evidence>
<keyword evidence="13" id="KW-1278">Translocase</keyword>
<name>A0A8F7CJU7_9MONI</name>
<sequence>MDLPESIRESILIIIELGIPSGSLGVVLLANVVYSAFLLGPVSICISLFYPVSNADSVAAAQLLIYVGAINVLIVFAVMVTDKPAGRDSSPPRNVGDAITSGTCTGLFSLLTFTIQETEWSNIFLIEQSGTFVRDASKNNIQQIGYQILTNFIVSFELLSILLLVALAGAITMARDERIDVMDERVASSSRDESSLS</sequence>
<evidence type="ECO:0000256" key="1">
    <source>
        <dbReference type="ARBA" id="ARBA00004059"/>
    </source>
</evidence>
<evidence type="ECO:0000256" key="10">
    <source>
        <dbReference type="ARBA" id="ARBA00022719"/>
    </source>
</evidence>
<feature type="transmembrane region" description="Helical" evidence="20">
    <location>
        <begin position="148"/>
        <end position="174"/>
    </location>
</feature>
<comment type="similarity">
    <text evidence="3 20">Belongs to the complex I subunit 6 family.</text>
</comment>
<evidence type="ECO:0000256" key="5">
    <source>
        <dbReference type="ARBA" id="ARBA00018131"/>
    </source>
</evidence>
<evidence type="ECO:0000256" key="17">
    <source>
        <dbReference type="ARBA" id="ARBA00023136"/>
    </source>
</evidence>
<comment type="subcellular location">
    <subcellularLocation>
        <location evidence="2">Plastid</location>
        <location evidence="2">Chloroplast thylakoid membrane</location>
        <topology evidence="2">Multi-pass membrane protein</topology>
    </subcellularLocation>
</comment>
<organism evidence="21">
    <name type="scientific">Dicranopteris pedata</name>
    <dbReference type="NCBI Taxonomy" id="397678"/>
    <lineage>
        <taxon>Eukaryota</taxon>
        <taxon>Viridiplantae</taxon>
        <taxon>Streptophyta</taxon>
        <taxon>Embryophyta</taxon>
        <taxon>Tracheophyta</taxon>
        <taxon>Polypodiopsida</taxon>
        <taxon>Polypodiidae</taxon>
        <taxon>Gleicheniales</taxon>
        <taxon>Gleicheniaceae</taxon>
        <taxon>Dicranopteris</taxon>
    </lineage>
</organism>
<dbReference type="GO" id="GO:0009535">
    <property type="term" value="C:chloroplast thylakoid membrane"/>
    <property type="evidence" value="ECO:0007669"/>
    <property type="project" value="UniProtKB-SubCell"/>
</dbReference>
<evidence type="ECO:0000256" key="16">
    <source>
        <dbReference type="ARBA" id="ARBA00023078"/>
    </source>
</evidence>
<keyword evidence="9 20" id="KW-0812">Transmembrane</keyword>
<evidence type="ECO:0000256" key="2">
    <source>
        <dbReference type="ARBA" id="ARBA00004454"/>
    </source>
</evidence>
<keyword evidence="12 20" id="KW-0618">Plastoquinone</keyword>
<accession>A0A8F7CJU7</accession>